<dbReference type="PANTHER" id="PTHR11579:SF0">
    <property type="entry name" value="PROTEIN-L-ISOASPARTATE(D-ASPARTATE) O-METHYLTRANSFERASE"/>
    <property type="match status" value="1"/>
</dbReference>
<gene>
    <name evidence="12" type="ORF">EV193_105371</name>
</gene>
<dbReference type="InterPro" id="IPR000682">
    <property type="entry name" value="PCMT"/>
</dbReference>
<organism evidence="12 13">
    <name type="scientific">Herbihabitans rhizosphaerae</name>
    <dbReference type="NCBI Taxonomy" id="1872711"/>
    <lineage>
        <taxon>Bacteria</taxon>
        <taxon>Bacillati</taxon>
        <taxon>Actinomycetota</taxon>
        <taxon>Actinomycetes</taxon>
        <taxon>Pseudonocardiales</taxon>
        <taxon>Pseudonocardiaceae</taxon>
        <taxon>Herbihabitans</taxon>
    </lineage>
</organism>
<dbReference type="InterPro" id="IPR026448">
    <property type="entry name" value="Methyltr_grasp"/>
</dbReference>
<dbReference type="Gene3D" id="3.40.50.150">
    <property type="entry name" value="Vaccinia Virus protein VP39"/>
    <property type="match status" value="1"/>
</dbReference>
<evidence type="ECO:0000256" key="10">
    <source>
        <dbReference type="ARBA" id="ARBA00031323"/>
    </source>
</evidence>
<comment type="similarity">
    <text evidence="2">Belongs to the methyltransferase superfamily. L-isoaspartyl/D-aspartyl protein methyltransferase family.</text>
</comment>
<evidence type="ECO:0000256" key="7">
    <source>
        <dbReference type="ARBA" id="ARBA00022679"/>
    </source>
</evidence>
<keyword evidence="7 12" id="KW-0808">Transferase</keyword>
<dbReference type="EMBL" id="SGWQ01000005">
    <property type="protein sequence ID" value="RZS37812.1"/>
    <property type="molecule type" value="Genomic_DNA"/>
</dbReference>
<dbReference type="CDD" id="cd02440">
    <property type="entry name" value="AdoMet_MTases"/>
    <property type="match status" value="1"/>
</dbReference>
<evidence type="ECO:0000256" key="4">
    <source>
        <dbReference type="ARBA" id="ARBA00013346"/>
    </source>
</evidence>
<reference evidence="12 13" key="1">
    <citation type="submission" date="2019-02" db="EMBL/GenBank/DDBJ databases">
        <title>Genomic Encyclopedia of Type Strains, Phase IV (KMG-IV): sequencing the most valuable type-strain genomes for metagenomic binning, comparative biology and taxonomic classification.</title>
        <authorList>
            <person name="Goeker M."/>
        </authorList>
    </citation>
    <scope>NUCLEOTIDE SEQUENCE [LARGE SCALE GENOMIC DNA]</scope>
    <source>
        <strain evidence="12 13">DSM 101727</strain>
    </source>
</reference>
<evidence type="ECO:0000256" key="3">
    <source>
        <dbReference type="ARBA" id="ARBA00011890"/>
    </source>
</evidence>
<comment type="subcellular location">
    <subcellularLocation>
        <location evidence="1">Cytoplasm</location>
    </subcellularLocation>
</comment>
<dbReference type="EC" id="2.1.1.77" evidence="3"/>
<sequence length="383" mass="41917">MTDEWQARAEALADKLTADGDLHTAEWRAAVRGVPRHELVPRYYEQEGTSYRLITPDDDASRQAWLDLVYSDTTLITAVVADSSGRQVPVSSSTKPDLMVRMLEALDVHDGHRVLEVGTGTGYNAALLSHRLGADRVFSIDLRPELVDTAADRLAAIGYRPVLRAVDGSGGLPEHAPYDRIIATCSVAAIPGAWIEQTAPGGLILVDVEGQLSAGNLVLLRRGEDPVAEGKFLDWYGRFMALRHDAANVGNAWPAVDRSQGEERTTAVDPVELDGGFRFLAQFRLPPGTQHTLTVDDGTPTATCLTNRDGSWCSVDRTADESGRYLVRHAGPRDLWADVEHAHDEWATMGAPAWHRFGLTVTPTAQRVWLDSPDGEHTWNLTT</sequence>
<proteinExistence type="inferred from homology"/>
<evidence type="ECO:0000256" key="6">
    <source>
        <dbReference type="ARBA" id="ARBA00022603"/>
    </source>
</evidence>
<dbReference type="RefSeq" id="WP_130345243.1">
    <property type="nucleotide sequence ID" value="NZ_SGWQ01000005.1"/>
</dbReference>
<evidence type="ECO:0000256" key="5">
    <source>
        <dbReference type="ARBA" id="ARBA00022490"/>
    </source>
</evidence>
<dbReference type="Proteomes" id="UP000294257">
    <property type="component" value="Unassembled WGS sequence"/>
</dbReference>
<name>A0A4Q7KR42_9PSEU</name>
<dbReference type="GO" id="GO:0005737">
    <property type="term" value="C:cytoplasm"/>
    <property type="evidence" value="ECO:0007669"/>
    <property type="project" value="UniProtKB-SubCell"/>
</dbReference>
<protein>
    <recommendedName>
        <fullName evidence="4">Protein-L-isoaspartate O-methyltransferase</fullName>
        <ecNumber evidence="3">2.1.1.77</ecNumber>
    </recommendedName>
    <alternativeName>
        <fullName evidence="11">L-isoaspartyl protein carboxyl methyltransferase</fullName>
    </alternativeName>
    <alternativeName>
        <fullName evidence="9">Protein L-isoaspartyl methyltransferase</fullName>
    </alternativeName>
    <alternativeName>
        <fullName evidence="10">Protein-beta-aspartate methyltransferase</fullName>
    </alternativeName>
</protein>
<evidence type="ECO:0000256" key="2">
    <source>
        <dbReference type="ARBA" id="ARBA00005369"/>
    </source>
</evidence>
<dbReference type="SUPFAM" id="SSF53335">
    <property type="entry name" value="S-adenosyl-L-methionine-dependent methyltransferases"/>
    <property type="match status" value="1"/>
</dbReference>
<keyword evidence="13" id="KW-1185">Reference proteome</keyword>
<dbReference type="PANTHER" id="PTHR11579">
    <property type="entry name" value="PROTEIN-L-ISOASPARTATE O-METHYLTRANSFERASE"/>
    <property type="match status" value="1"/>
</dbReference>
<dbReference type="Pfam" id="PF01135">
    <property type="entry name" value="PCMT"/>
    <property type="match status" value="1"/>
</dbReference>
<comment type="caution">
    <text evidence="12">The sequence shown here is derived from an EMBL/GenBank/DDBJ whole genome shotgun (WGS) entry which is preliminary data.</text>
</comment>
<dbReference type="GO" id="GO:0004719">
    <property type="term" value="F:protein-L-isoaspartate (D-aspartate) O-methyltransferase activity"/>
    <property type="evidence" value="ECO:0007669"/>
    <property type="project" value="UniProtKB-EC"/>
</dbReference>
<dbReference type="OrthoDB" id="5143400at2"/>
<evidence type="ECO:0000256" key="9">
    <source>
        <dbReference type="ARBA" id="ARBA00030757"/>
    </source>
</evidence>
<evidence type="ECO:0000313" key="12">
    <source>
        <dbReference type="EMBL" id="RZS37812.1"/>
    </source>
</evidence>
<evidence type="ECO:0000256" key="11">
    <source>
        <dbReference type="ARBA" id="ARBA00031350"/>
    </source>
</evidence>
<keyword evidence="5" id="KW-0963">Cytoplasm</keyword>
<dbReference type="GO" id="GO:0032259">
    <property type="term" value="P:methylation"/>
    <property type="evidence" value="ECO:0007669"/>
    <property type="project" value="UniProtKB-KW"/>
</dbReference>
<evidence type="ECO:0000313" key="13">
    <source>
        <dbReference type="Proteomes" id="UP000294257"/>
    </source>
</evidence>
<keyword evidence="6 12" id="KW-0489">Methyltransferase</keyword>
<dbReference type="AlphaFoldDB" id="A0A4Q7KR42"/>
<evidence type="ECO:0000256" key="1">
    <source>
        <dbReference type="ARBA" id="ARBA00004496"/>
    </source>
</evidence>
<keyword evidence="8" id="KW-0949">S-adenosyl-L-methionine</keyword>
<evidence type="ECO:0000256" key="8">
    <source>
        <dbReference type="ARBA" id="ARBA00022691"/>
    </source>
</evidence>
<accession>A0A4Q7KR42</accession>
<dbReference type="NCBIfam" id="TIGR04188">
    <property type="entry name" value="methyltr_grsp"/>
    <property type="match status" value="1"/>
</dbReference>
<dbReference type="InterPro" id="IPR029063">
    <property type="entry name" value="SAM-dependent_MTases_sf"/>
</dbReference>